<reference evidence="1" key="1">
    <citation type="submission" date="2021-05" db="EMBL/GenBank/DDBJ databases">
        <authorList>
            <person name="Pan Q."/>
            <person name="Jouanno E."/>
            <person name="Zahm M."/>
            <person name="Klopp C."/>
            <person name="Cabau C."/>
            <person name="Louis A."/>
            <person name="Berthelot C."/>
            <person name="Parey E."/>
            <person name="Roest Crollius H."/>
            <person name="Montfort J."/>
            <person name="Robinson-Rechavi M."/>
            <person name="Bouchez O."/>
            <person name="Lampietro C."/>
            <person name="Lopez Roques C."/>
            <person name="Donnadieu C."/>
            <person name="Postlethwait J."/>
            <person name="Bobe J."/>
            <person name="Dillon D."/>
            <person name="Chandos A."/>
            <person name="von Hippel F."/>
            <person name="Guiguen Y."/>
        </authorList>
    </citation>
    <scope>NUCLEOTIDE SEQUENCE</scope>
    <source>
        <strain evidence="1">YG-Jan2019</strain>
    </source>
</reference>
<name>A0ACC2FCJ8_DALPE</name>
<sequence length="151" mass="16422">MGDGGAKLKVELSCQPPIKARWSCRVTGVALPESGYHAVPTQPDIPSLSRAGRPLTRGGYERNAWDEAGSRAKTAALQAKQTQAHLTKHDVPGQTRQAQVYGQYLCAGPTVKPQTTVYILLRDGVQEILFGLETGNMWIFGNIGHDHITEN</sequence>
<dbReference type="Proteomes" id="UP001157502">
    <property type="component" value="Chromosome 30"/>
</dbReference>
<protein>
    <submittedName>
        <fullName evidence="1">Uncharacterized protein</fullName>
    </submittedName>
</protein>
<dbReference type="EMBL" id="CM055757">
    <property type="protein sequence ID" value="KAJ7989074.1"/>
    <property type="molecule type" value="Genomic_DNA"/>
</dbReference>
<evidence type="ECO:0000313" key="1">
    <source>
        <dbReference type="EMBL" id="KAJ7989074.1"/>
    </source>
</evidence>
<gene>
    <name evidence="1" type="ORF">DPEC_G00315770</name>
</gene>
<proteinExistence type="predicted"/>
<keyword evidence="2" id="KW-1185">Reference proteome</keyword>
<organism evidence="1 2">
    <name type="scientific">Dallia pectoralis</name>
    <name type="common">Alaska blackfish</name>
    <dbReference type="NCBI Taxonomy" id="75939"/>
    <lineage>
        <taxon>Eukaryota</taxon>
        <taxon>Metazoa</taxon>
        <taxon>Chordata</taxon>
        <taxon>Craniata</taxon>
        <taxon>Vertebrata</taxon>
        <taxon>Euteleostomi</taxon>
        <taxon>Actinopterygii</taxon>
        <taxon>Neopterygii</taxon>
        <taxon>Teleostei</taxon>
        <taxon>Protacanthopterygii</taxon>
        <taxon>Esociformes</taxon>
        <taxon>Umbridae</taxon>
        <taxon>Dallia</taxon>
    </lineage>
</organism>
<evidence type="ECO:0000313" key="2">
    <source>
        <dbReference type="Proteomes" id="UP001157502"/>
    </source>
</evidence>
<comment type="caution">
    <text evidence="1">The sequence shown here is derived from an EMBL/GenBank/DDBJ whole genome shotgun (WGS) entry which is preliminary data.</text>
</comment>
<accession>A0ACC2FCJ8</accession>